<feature type="signal peptide" evidence="2">
    <location>
        <begin position="1"/>
        <end position="25"/>
    </location>
</feature>
<evidence type="ECO:0000313" key="4">
    <source>
        <dbReference type="Proteomes" id="UP001499909"/>
    </source>
</evidence>
<accession>A0ABP7NBL2</accession>
<sequence>MNIRFLTSRLLLPLLVLLLVASCRTCPMVSCHTRKVHTHNGNKYRGQPLWKKQSPAVGEKIKVHTPKSGTHKADKSKGKK</sequence>
<keyword evidence="4" id="KW-1185">Reference proteome</keyword>
<proteinExistence type="predicted"/>
<organism evidence="3 4">
    <name type="scientific">Hymenobacter algoricola</name>
    <dbReference type="NCBI Taxonomy" id="486267"/>
    <lineage>
        <taxon>Bacteria</taxon>
        <taxon>Pseudomonadati</taxon>
        <taxon>Bacteroidota</taxon>
        <taxon>Cytophagia</taxon>
        <taxon>Cytophagales</taxon>
        <taxon>Hymenobacteraceae</taxon>
        <taxon>Hymenobacter</taxon>
    </lineage>
</organism>
<feature type="region of interest" description="Disordered" evidence="1">
    <location>
        <begin position="61"/>
        <end position="80"/>
    </location>
</feature>
<keyword evidence="2" id="KW-0732">Signal</keyword>
<dbReference type="PROSITE" id="PS51257">
    <property type="entry name" value="PROKAR_LIPOPROTEIN"/>
    <property type="match status" value="1"/>
</dbReference>
<comment type="caution">
    <text evidence="3">The sequence shown here is derived from an EMBL/GenBank/DDBJ whole genome shotgun (WGS) entry which is preliminary data.</text>
</comment>
<gene>
    <name evidence="3" type="ORF">GCM10022406_26100</name>
</gene>
<feature type="compositionally biased region" description="Basic and acidic residues" evidence="1">
    <location>
        <begin position="71"/>
        <end position="80"/>
    </location>
</feature>
<evidence type="ECO:0000256" key="1">
    <source>
        <dbReference type="SAM" id="MobiDB-lite"/>
    </source>
</evidence>
<name>A0ABP7NBL2_9BACT</name>
<protein>
    <submittedName>
        <fullName evidence="3">Uncharacterized protein</fullName>
    </submittedName>
</protein>
<dbReference type="EMBL" id="BAABDH010000041">
    <property type="protein sequence ID" value="GAA3940920.1"/>
    <property type="molecule type" value="Genomic_DNA"/>
</dbReference>
<reference evidence="4" key="1">
    <citation type="journal article" date="2019" name="Int. J. Syst. Evol. Microbiol.">
        <title>The Global Catalogue of Microorganisms (GCM) 10K type strain sequencing project: providing services to taxonomists for standard genome sequencing and annotation.</title>
        <authorList>
            <consortium name="The Broad Institute Genomics Platform"/>
            <consortium name="The Broad Institute Genome Sequencing Center for Infectious Disease"/>
            <person name="Wu L."/>
            <person name="Ma J."/>
        </authorList>
    </citation>
    <scope>NUCLEOTIDE SEQUENCE [LARGE SCALE GENOMIC DNA]</scope>
    <source>
        <strain evidence="4">JCM 17214</strain>
    </source>
</reference>
<evidence type="ECO:0000313" key="3">
    <source>
        <dbReference type="EMBL" id="GAA3940920.1"/>
    </source>
</evidence>
<dbReference type="RefSeq" id="WP_345114568.1">
    <property type="nucleotide sequence ID" value="NZ_BAABDH010000041.1"/>
</dbReference>
<feature type="chain" id="PRO_5045360232" evidence="2">
    <location>
        <begin position="26"/>
        <end position="80"/>
    </location>
</feature>
<evidence type="ECO:0000256" key="2">
    <source>
        <dbReference type="SAM" id="SignalP"/>
    </source>
</evidence>
<dbReference type="Proteomes" id="UP001499909">
    <property type="component" value="Unassembled WGS sequence"/>
</dbReference>